<feature type="compositionally biased region" description="Basic and acidic residues" evidence="1">
    <location>
        <begin position="84"/>
        <end position="110"/>
    </location>
</feature>
<accession>A0AA47N2G6</accession>
<reference evidence="2" key="1">
    <citation type="journal article" date="2023" name="Front. Mar. Sci.">
        <title>A new Merluccius polli reference genome to investigate the effects of global change in West African waters.</title>
        <authorList>
            <person name="Mateo J.L."/>
            <person name="Blanco-Fernandez C."/>
            <person name="Garcia-Vazquez E."/>
            <person name="Machado-Schiaffino G."/>
        </authorList>
    </citation>
    <scope>NUCLEOTIDE SEQUENCE</scope>
    <source>
        <strain evidence="2">C29</strain>
        <tissue evidence="2">Fin</tissue>
    </source>
</reference>
<dbReference type="EMBL" id="JAOPHQ010001421">
    <property type="protein sequence ID" value="KAK0151092.1"/>
    <property type="molecule type" value="Genomic_DNA"/>
</dbReference>
<gene>
    <name evidence="2" type="ORF">N1851_007783</name>
</gene>
<dbReference type="AlphaFoldDB" id="A0AA47N2G6"/>
<protein>
    <submittedName>
        <fullName evidence="2">Uncharacterized protein</fullName>
    </submittedName>
</protein>
<sequence length="227" mass="25861">MHTAVSSAVCVTKYIGRGQKVTPTNHPPPSLPFDHQMMEGSCEGNKYVDMFSKWFEVFPTKAADSAAKQLRIQEKFTSDQQYSGKREYENKSSKTSSRDCLRNRHLDTKKQPRPALPPFTLSHGLGISSYIRLFHLMDGLAGREEWSRSPGWVFYGSRPAAPAYKSSQAQYNPSTEFWVYVDVSYQLDMPGKGKVPRRHPDPMPEPPQLAPFNTKEQRLYSKLPLDD</sequence>
<evidence type="ECO:0000313" key="3">
    <source>
        <dbReference type="Proteomes" id="UP001174136"/>
    </source>
</evidence>
<feature type="region of interest" description="Disordered" evidence="1">
    <location>
        <begin position="191"/>
        <end position="227"/>
    </location>
</feature>
<evidence type="ECO:0000256" key="1">
    <source>
        <dbReference type="SAM" id="MobiDB-lite"/>
    </source>
</evidence>
<name>A0AA47N2G6_MERPO</name>
<feature type="compositionally biased region" description="Basic and acidic residues" evidence="1">
    <location>
        <begin position="215"/>
        <end position="227"/>
    </location>
</feature>
<keyword evidence="3" id="KW-1185">Reference proteome</keyword>
<dbReference type="Proteomes" id="UP001174136">
    <property type="component" value="Unassembled WGS sequence"/>
</dbReference>
<feature type="region of interest" description="Disordered" evidence="1">
    <location>
        <begin position="78"/>
        <end position="118"/>
    </location>
</feature>
<evidence type="ECO:0000313" key="2">
    <source>
        <dbReference type="EMBL" id="KAK0151092.1"/>
    </source>
</evidence>
<comment type="caution">
    <text evidence="2">The sequence shown here is derived from an EMBL/GenBank/DDBJ whole genome shotgun (WGS) entry which is preliminary data.</text>
</comment>
<proteinExistence type="predicted"/>
<organism evidence="2 3">
    <name type="scientific">Merluccius polli</name>
    <name type="common">Benguela hake</name>
    <name type="synonym">Merluccius cadenati</name>
    <dbReference type="NCBI Taxonomy" id="89951"/>
    <lineage>
        <taxon>Eukaryota</taxon>
        <taxon>Metazoa</taxon>
        <taxon>Chordata</taxon>
        <taxon>Craniata</taxon>
        <taxon>Vertebrata</taxon>
        <taxon>Euteleostomi</taxon>
        <taxon>Actinopterygii</taxon>
        <taxon>Neopterygii</taxon>
        <taxon>Teleostei</taxon>
        <taxon>Neoteleostei</taxon>
        <taxon>Acanthomorphata</taxon>
        <taxon>Zeiogadaria</taxon>
        <taxon>Gadariae</taxon>
        <taxon>Gadiformes</taxon>
        <taxon>Gadoidei</taxon>
        <taxon>Merlucciidae</taxon>
        <taxon>Merluccius</taxon>
    </lineage>
</organism>